<accession>A0A0L6VS00</accession>
<dbReference type="InterPro" id="IPR011990">
    <property type="entry name" value="TPR-like_helical_dom_sf"/>
</dbReference>
<dbReference type="OrthoDB" id="185373at2759"/>
<evidence type="ECO:0000313" key="2">
    <source>
        <dbReference type="EMBL" id="KNZ62965.1"/>
    </source>
</evidence>
<name>A0A0L6VS00_9BASI</name>
<evidence type="ECO:0008006" key="4">
    <source>
        <dbReference type="Google" id="ProtNLM"/>
    </source>
</evidence>
<keyword evidence="3" id="KW-1185">Reference proteome</keyword>
<dbReference type="PANTHER" id="PTHR46128">
    <property type="entry name" value="MITOCHONDRIAL GROUP I INTRON SPLICING FACTOR CCM1"/>
    <property type="match status" value="1"/>
</dbReference>
<proteinExistence type="inferred from homology"/>
<sequence>IEGCSSVLDRLSASSIRPDMYSFGNICLLFSNLGEPKLICEVIQTLAENRSPVQSLKVNRELWNILLDAYIELGDWTRSVKLLRYLEINNLSQNESNEVTYGCVLKGLVLSGSPTGKVLETFNSIYNSQIGSVADARSYTLLLLLICNSGMLDLAEAVFSSLKGNGQNRPHGL</sequence>
<feature type="non-terminal residue" evidence="2">
    <location>
        <position position="1"/>
    </location>
</feature>
<dbReference type="InterPro" id="IPR002885">
    <property type="entry name" value="PPR_rpt"/>
</dbReference>
<dbReference type="EMBL" id="LAVV01002238">
    <property type="protein sequence ID" value="KNZ62965.1"/>
    <property type="molecule type" value="Genomic_DNA"/>
</dbReference>
<evidence type="ECO:0000313" key="3">
    <source>
        <dbReference type="Proteomes" id="UP000037035"/>
    </source>
</evidence>
<comment type="similarity">
    <text evidence="1">Belongs to the PPR family. P subfamily.</text>
</comment>
<dbReference type="Pfam" id="PF01535">
    <property type="entry name" value="PPR"/>
    <property type="match status" value="2"/>
</dbReference>
<organism evidence="2 3">
    <name type="scientific">Puccinia sorghi</name>
    <dbReference type="NCBI Taxonomy" id="27349"/>
    <lineage>
        <taxon>Eukaryota</taxon>
        <taxon>Fungi</taxon>
        <taxon>Dikarya</taxon>
        <taxon>Basidiomycota</taxon>
        <taxon>Pucciniomycotina</taxon>
        <taxon>Pucciniomycetes</taxon>
        <taxon>Pucciniales</taxon>
        <taxon>Pucciniaceae</taxon>
        <taxon>Puccinia</taxon>
    </lineage>
</organism>
<feature type="non-terminal residue" evidence="2">
    <location>
        <position position="173"/>
    </location>
</feature>
<dbReference type="STRING" id="27349.A0A0L6VS00"/>
<dbReference type="InterPro" id="IPR050872">
    <property type="entry name" value="PPR_P_subfamily"/>
</dbReference>
<evidence type="ECO:0000256" key="1">
    <source>
        <dbReference type="ARBA" id="ARBA00007626"/>
    </source>
</evidence>
<dbReference type="Proteomes" id="UP000037035">
    <property type="component" value="Unassembled WGS sequence"/>
</dbReference>
<comment type="caution">
    <text evidence="2">The sequence shown here is derived from an EMBL/GenBank/DDBJ whole genome shotgun (WGS) entry which is preliminary data.</text>
</comment>
<gene>
    <name evidence="2" type="ORF">VP01_12014g1</name>
</gene>
<dbReference type="PANTHER" id="PTHR46128:SF211">
    <property type="entry name" value="PENTACOTRIPEPTIDE-REPEAT REGION OF PRORP DOMAIN-CONTAINING PROTEIN"/>
    <property type="match status" value="1"/>
</dbReference>
<protein>
    <recommendedName>
        <fullName evidence="4">Pentatricopeptide repeat-containing protein</fullName>
    </recommendedName>
</protein>
<dbReference type="AlphaFoldDB" id="A0A0L6VS00"/>
<dbReference type="VEuPathDB" id="FungiDB:VP01_12014g1"/>
<dbReference type="Gene3D" id="1.25.40.10">
    <property type="entry name" value="Tetratricopeptide repeat domain"/>
    <property type="match status" value="2"/>
</dbReference>
<reference evidence="2 3" key="1">
    <citation type="submission" date="2015-08" db="EMBL/GenBank/DDBJ databases">
        <title>Next Generation Sequencing and Analysis of the Genome of Puccinia sorghi L Schw, the Causal Agent of Maize Common Rust.</title>
        <authorList>
            <person name="Rochi L."/>
            <person name="Burguener G."/>
            <person name="Darino M."/>
            <person name="Turjanski A."/>
            <person name="Kreff E."/>
            <person name="Dieguez M.J."/>
            <person name="Sacco F."/>
        </authorList>
    </citation>
    <scope>NUCLEOTIDE SEQUENCE [LARGE SCALE GENOMIC DNA]</scope>
    <source>
        <strain evidence="2 3">RO10H11247</strain>
    </source>
</reference>